<keyword evidence="7" id="KW-1185">Reference proteome</keyword>
<feature type="transmembrane region" description="Helical" evidence="5">
    <location>
        <begin position="162"/>
        <end position="188"/>
    </location>
</feature>
<gene>
    <name evidence="6" type="ORF">ACFSKX_15860</name>
</gene>
<feature type="transmembrane region" description="Helical" evidence="5">
    <location>
        <begin position="56"/>
        <end position="73"/>
    </location>
</feature>
<comment type="subcellular location">
    <subcellularLocation>
        <location evidence="1">Endomembrane system</location>
        <topology evidence="1">Multi-pass membrane protein</topology>
    </subcellularLocation>
</comment>
<evidence type="ECO:0000256" key="1">
    <source>
        <dbReference type="ARBA" id="ARBA00004127"/>
    </source>
</evidence>
<accession>A0ABW5EE85</accession>
<evidence type="ECO:0000256" key="4">
    <source>
        <dbReference type="ARBA" id="ARBA00023136"/>
    </source>
</evidence>
<dbReference type="Pfam" id="PF01988">
    <property type="entry name" value="VIT1"/>
    <property type="match status" value="1"/>
</dbReference>
<reference evidence="7" key="1">
    <citation type="journal article" date="2019" name="Int. J. Syst. Evol. Microbiol.">
        <title>The Global Catalogue of Microorganisms (GCM) 10K type strain sequencing project: providing services to taxonomists for standard genome sequencing and annotation.</title>
        <authorList>
            <consortium name="The Broad Institute Genomics Platform"/>
            <consortium name="The Broad Institute Genome Sequencing Center for Infectious Disease"/>
            <person name="Wu L."/>
            <person name="Ma J."/>
        </authorList>
    </citation>
    <scope>NUCLEOTIDE SEQUENCE [LARGE SCALE GENOMIC DNA]</scope>
    <source>
        <strain evidence="7">KCTC 12848</strain>
    </source>
</reference>
<sequence length="254" mass="27700">MKKNSEREALRVEHRPENIARRLQREPESQRVSDLVLGGIDGCITTFAIVSGAFGAGFSAAVVLVMGFANLLADGFSMAVSNFEAVAAERDHLESVRRTEKRHIKLVPEGEREEVRQIFAAKGFRGETLERIVATITGNHRLWIETMLTEEYGLSRARYRPLASALATFSAFVVVGAVPLLPFLFAPLSMPSRFAASALLAGLMFFVIGMLKSLVYARPLLRSGFKTLLLGGTAAVLAFATGYLLHSLVDIDAS</sequence>
<keyword evidence="2 5" id="KW-0812">Transmembrane</keyword>
<name>A0ABW5EE85_9GAMM</name>
<keyword evidence="3 5" id="KW-1133">Transmembrane helix</keyword>
<organism evidence="6 7">
    <name type="scientific">Microbulbifer halophilus</name>
    <dbReference type="NCBI Taxonomy" id="453963"/>
    <lineage>
        <taxon>Bacteria</taxon>
        <taxon>Pseudomonadati</taxon>
        <taxon>Pseudomonadota</taxon>
        <taxon>Gammaproteobacteria</taxon>
        <taxon>Cellvibrionales</taxon>
        <taxon>Microbulbiferaceae</taxon>
        <taxon>Microbulbifer</taxon>
    </lineage>
</organism>
<protein>
    <submittedName>
        <fullName evidence="6">VIT1/CCC1 transporter family protein</fullName>
    </submittedName>
</protein>
<feature type="transmembrane region" description="Helical" evidence="5">
    <location>
        <begin position="227"/>
        <end position="245"/>
    </location>
</feature>
<dbReference type="RefSeq" id="WP_265722704.1">
    <property type="nucleotide sequence ID" value="NZ_JAPIVK010000027.1"/>
</dbReference>
<dbReference type="InterPro" id="IPR008217">
    <property type="entry name" value="Ccc1_fam"/>
</dbReference>
<feature type="transmembrane region" description="Helical" evidence="5">
    <location>
        <begin position="194"/>
        <end position="215"/>
    </location>
</feature>
<proteinExistence type="predicted"/>
<comment type="caution">
    <text evidence="6">The sequence shown here is derived from an EMBL/GenBank/DDBJ whole genome shotgun (WGS) entry which is preliminary data.</text>
</comment>
<dbReference type="PANTHER" id="PTHR31851">
    <property type="entry name" value="FE(2+)/MN(2+) TRANSPORTER PCL1"/>
    <property type="match status" value="1"/>
</dbReference>
<evidence type="ECO:0000313" key="7">
    <source>
        <dbReference type="Proteomes" id="UP001597425"/>
    </source>
</evidence>
<dbReference type="EMBL" id="JBHUJD010000024">
    <property type="protein sequence ID" value="MFD2311906.1"/>
    <property type="molecule type" value="Genomic_DNA"/>
</dbReference>
<dbReference type="Proteomes" id="UP001597425">
    <property type="component" value="Unassembled WGS sequence"/>
</dbReference>
<evidence type="ECO:0000313" key="6">
    <source>
        <dbReference type="EMBL" id="MFD2311906.1"/>
    </source>
</evidence>
<keyword evidence="4 5" id="KW-0472">Membrane</keyword>
<evidence type="ECO:0000256" key="3">
    <source>
        <dbReference type="ARBA" id="ARBA00022989"/>
    </source>
</evidence>
<evidence type="ECO:0000256" key="2">
    <source>
        <dbReference type="ARBA" id="ARBA00022692"/>
    </source>
</evidence>
<evidence type="ECO:0000256" key="5">
    <source>
        <dbReference type="SAM" id="Phobius"/>
    </source>
</evidence>